<dbReference type="GeneID" id="63653062"/>
<dbReference type="Gene3D" id="3.10.28.10">
    <property type="entry name" value="Homing endonucleases"/>
    <property type="match status" value="1"/>
</dbReference>
<proteinExistence type="predicted"/>
<dbReference type="InterPro" id="IPR027434">
    <property type="entry name" value="Homing_endonucl"/>
</dbReference>
<dbReference type="SUPFAM" id="SSF55608">
    <property type="entry name" value="Homing endonucleases"/>
    <property type="match status" value="1"/>
</dbReference>
<evidence type="ECO:0000313" key="1">
    <source>
        <dbReference type="EMBL" id="QPF23674.1"/>
    </source>
</evidence>
<dbReference type="RefSeq" id="YP_010044433.1">
    <property type="nucleotide sequence ID" value="NC_054272.1"/>
</dbReference>
<keyword evidence="1" id="KW-0496">Mitochondrion</keyword>
<reference evidence="1" key="1">
    <citation type="journal article" name="Sci. Rep.">
        <title>Comparative mitochondrial genome analysis reveals intron dynamics and gene rearrangements in two Trametes species.</title>
        <authorList>
            <person name="Chen C."/>
            <person name="Li Q."/>
            <person name="Fu R."/>
            <person name="Wang J."/>
            <person name="Deng G."/>
            <person name="Chen X."/>
            <person name="Lu D."/>
        </authorList>
    </citation>
    <scope>NUCLEOTIDE SEQUENCE</scope>
</reference>
<sequence length="106" mass="12344">MINKHWLVGFIEGDGTFYFSNSSLVFGITQKDKKILEAIKTFIRNITLLPPHENLFQRVKPNVIIKNNTNSYQLVKTDKDILFQYTLFLDMSISIVEKVLIFQYGV</sequence>
<evidence type="ECO:0008006" key="2">
    <source>
        <dbReference type="Google" id="ProtNLM"/>
    </source>
</evidence>
<dbReference type="AlphaFoldDB" id="A0A7S8WV83"/>
<organism evidence="1">
    <name type="scientific">Trametes coccinea</name>
    <name type="common">Orange bracket</name>
    <name type="synonym">Pycnoporus coccineus</name>
    <dbReference type="NCBI Taxonomy" id="158605"/>
    <lineage>
        <taxon>Eukaryota</taxon>
        <taxon>Fungi</taxon>
        <taxon>Dikarya</taxon>
        <taxon>Basidiomycota</taxon>
        <taxon>Agaricomycotina</taxon>
        <taxon>Agaricomycetes</taxon>
        <taxon>Polyporales</taxon>
        <taxon>Polyporaceae</taxon>
        <taxon>Trametes</taxon>
    </lineage>
</organism>
<geneLocation type="mitochondrion" evidence="1"/>
<gene>
    <name evidence="1" type="primary">orf106</name>
</gene>
<dbReference type="EMBL" id="MT479166">
    <property type="protein sequence ID" value="QPF23674.1"/>
    <property type="molecule type" value="Genomic_DNA"/>
</dbReference>
<protein>
    <recommendedName>
        <fullName evidence="2">Homing endonuclease LAGLIDADG domain-containing protein</fullName>
    </recommendedName>
</protein>
<name>A0A7S8WV83_TRACO</name>
<accession>A0A7S8WV83</accession>